<comment type="catalytic activity">
    <reaction evidence="14">
        <text>ATP + H2O = ADP + phosphate + H(+)</text>
        <dbReference type="Rhea" id="RHEA:13065"/>
        <dbReference type="ChEBI" id="CHEBI:15377"/>
        <dbReference type="ChEBI" id="CHEBI:15378"/>
        <dbReference type="ChEBI" id="CHEBI:30616"/>
        <dbReference type="ChEBI" id="CHEBI:43474"/>
        <dbReference type="ChEBI" id="CHEBI:456216"/>
        <dbReference type="EC" id="5.6.2.4"/>
    </reaction>
</comment>
<dbReference type="InterPro" id="IPR038726">
    <property type="entry name" value="PDDEXK_AddAB-type"/>
</dbReference>
<keyword evidence="7" id="KW-0269">Exonuclease</keyword>
<dbReference type="Gene3D" id="3.40.50.300">
    <property type="entry name" value="P-loop containing nucleotide triphosphate hydrolases"/>
    <property type="match status" value="2"/>
</dbReference>
<keyword evidence="4" id="KW-0227">DNA damage</keyword>
<dbReference type="Proteomes" id="UP001589748">
    <property type="component" value="Unassembled WGS sequence"/>
</dbReference>
<dbReference type="PANTHER" id="PTHR11070:SF59">
    <property type="entry name" value="DNA 3'-5' HELICASE"/>
    <property type="match status" value="1"/>
</dbReference>
<keyword evidence="5 15" id="KW-0378">Hydrolase</keyword>
<dbReference type="Pfam" id="PF12705">
    <property type="entry name" value="PDDEXK_1"/>
    <property type="match status" value="1"/>
</dbReference>
<evidence type="ECO:0000256" key="5">
    <source>
        <dbReference type="ARBA" id="ARBA00022801"/>
    </source>
</evidence>
<evidence type="ECO:0000256" key="13">
    <source>
        <dbReference type="ARBA" id="ARBA00034808"/>
    </source>
</evidence>
<dbReference type="InterPro" id="IPR011604">
    <property type="entry name" value="PDDEXK-like_dom_sf"/>
</dbReference>
<evidence type="ECO:0000256" key="9">
    <source>
        <dbReference type="ARBA" id="ARBA00023125"/>
    </source>
</evidence>
<evidence type="ECO:0000313" key="18">
    <source>
        <dbReference type="EMBL" id="MFB9375543.1"/>
    </source>
</evidence>
<evidence type="ECO:0000259" key="16">
    <source>
        <dbReference type="PROSITE" id="PS51198"/>
    </source>
</evidence>
<keyword evidence="9" id="KW-0238">DNA-binding</keyword>
<keyword evidence="19" id="KW-1185">Reference proteome</keyword>
<organism evidence="18 19">
    <name type="scientific">Kineococcus gynurae</name>
    <dbReference type="NCBI Taxonomy" id="452979"/>
    <lineage>
        <taxon>Bacteria</taxon>
        <taxon>Bacillati</taxon>
        <taxon>Actinomycetota</taxon>
        <taxon>Actinomycetes</taxon>
        <taxon>Kineosporiales</taxon>
        <taxon>Kineosporiaceae</taxon>
        <taxon>Kineococcus</taxon>
    </lineage>
</organism>
<dbReference type="Gene3D" id="1.10.10.160">
    <property type="match status" value="1"/>
</dbReference>
<keyword evidence="6 15" id="KW-0347">Helicase</keyword>
<dbReference type="RefSeq" id="WP_380136161.1">
    <property type="nucleotide sequence ID" value="NZ_JBHLUI010000006.1"/>
</dbReference>
<evidence type="ECO:0000256" key="1">
    <source>
        <dbReference type="ARBA" id="ARBA00009922"/>
    </source>
</evidence>
<gene>
    <name evidence="18" type="ORF">ACFFVI_01045</name>
</gene>
<dbReference type="Pfam" id="PF00580">
    <property type="entry name" value="UvrD-helicase"/>
    <property type="match status" value="1"/>
</dbReference>
<proteinExistence type="inferred from homology"/>
<name>A0ABV5LN63_9ACTN</name>
<dbReference type="PROSITE" id="PS51217">
    <property type="entry name" value="UVRD_HELICASE_CTER"/>
    <property type="match status" value="1"/>
</dbReference>
<evidence type="ECO:0000256" key="15">
    <source>
        <dbReference type="PROSITE-ProRule" id="PRU00560"/>
    </source>
</evidence>
<evidence type="ECO:0000256" key="12">
    <source>
        <dbReference type="ARBA" id="ARBA00034617"/>
    </source>
</evidence>
<dbReference type="EC" id="5.6.2.4" evidence="13"/>
<evidence type="ECO:0000256" key="10">
    <source>
        <dbReference type="ARBA" id="ARBA00023204"/>
    </source>
</evidence>
<keyword evidence="8 15" id="KW-0067">ATP-binding</keyword>
<comment type="caution">
    <text evidence="18">The sequence shown here is derived from an EMBL/GenBank/DDBJ whole genome shotgun (WGS) entry which is preliminary data.</text>
</comment>
<keyword evidence="3 15" id="KW-0547">Nucleotide-binding</keyword>
<dbReference type="PANTHER" id="PTHR11070">
    <property type="entry name" value="UVRD / RECB / PCRA DNA HELICASE FAMILY MEMBER"/>
    <property type="match status" value="1"/>
</dbReference>
<accession>A0ABV5LN63</accession>
<evidence type="ECO:0000256" key="4">
    <source>
        <dbReference type="ARBA" id="ARBA00022763"/>
    </source>
</evidence>
<evidence type="ECO:0000256" key="2">
    <source>
        <dbReference type="ARBA" id="ARBA00022722"/>
    </source>
</evidence>
<dbReference type="Pfam" id="PF13361">
    <property type="entry name" value="UvrD_C"/>
    <property type="match status" value="1"/>
</dbReference>
<feature type="binding site" evidence="15">
    <location>
        <begin position="48"/>
        <end position="55"/>
    </location>
    <ligand>
        <name>ATP</name>
        <dbReference type="ChEBI" id="CHEBI:30616"/>
    </ligand>
</feature>
<evidence type="ECO:0000259" key="17">
    <source>
        <dbReference type="PROSITE" id="PS51217"/>
    </source>
</evidence>
<keyword evidence="2" id="KW-0540">Nuclease</keyword>
<dbReference type="SUPFAM" id="SSF52540">
    <property type="entry name" value="P-loop containing nucleoside triphosphate hydrolases"/>
    <property type="match status" value="1"/>
</dbReference>
<dbReference type="PROSITE" id="PS51198">
    <property type="entry name" value="UVRD_HELICASE_ATP_BIND"/>
    <property type="match status" value="1"/>
</dbReference>
<dbReference type="InterPro" id="IPR014016">
    <property type="entry name" value="UvrD-like_ATP-bd"/>
</dbReference>
<dbReference type="Gene3D" id="3.90.320.10">
    <property type="match status" value="1"/>
</dbReference>
<dbReference type="EMBL" id="JBHMDM010000001">
    <property type="protein sequence ID" value="MFB9375543.1"/>
    <property type="molecule type" value="Genomic_DNA"/>
</dbReference>
<sequence>MSDVPIDTLPAPRLLRAPRRGRPAWTLDADQRRVVGRPAGSGPVVVLGAPGTGRSLVLRELVAARVDAGLDPDAVLALAPTRLAADALRDALSARLARTTGRPAARTVQSYAFEVLRRVHVRDELPPPRLISGAEQDSILAELLAAHAEAADAEPDDGPDDLLELLGRVLHAPPWPPSVPRASWVLRSFRNEARDLLMRAVERGLEPPALAELGRRHGRPEWVAAAELLREYQQVNLLGRAADAYDPAGVVRTAVEALREDPELLSAERARFALVVVDDAHELPAAGVELLQVVAGGRDLLLTSDPDSVTQGFRGADAATAAGLAAAFPRPGGGPAEEVVLGTSWRQPEPLRAVSTRVAGRIGALGGVARRRAVPAVPTAPGSSTAAGVDVVVLASVTQEAAWIAQRLRRRHLLDGVPWSEMAIVVRSAGATAALRRALPAAGVPLNVPLAEVPLRDEPAVAPLLGALGVVLAVTGAGGSGPGETEGMSPDRARDLVTSPLGGADVVALRRLRQELRRAELAAGGGRSSDEVLARCLVADPAGGDPDVARLAAPDEVPGPAADPLAPARRVRAVLDAGRAALAETSEDSAEAVLWALWAASGLGPRWQRAALAGGSEGARADRDLDAVLALFEAAGRFTDRFPGPAGALRFHREMTSAEVPSDTLADRAPDTGAVTLTTPQGAAGREWDVVVVAGVQEGVWPDLRLRGSLLGAVDLVDVLEGRHEETAEVRLRAARRAVLDDELRYFHVAVSRARRELVVTAVRDEDERPSALLDLVDPRGAAEDEERPTVPVPRSVGLGALVARLRQVVCAPAGAETAARQEAAARELARLAAAGVPGADPLDWFGVPAPSSADPLRAPGELVSVSPSRVESFERCGLRWLLDTAGARPGDSAKQSLGNLVHQIAAELPGAGAHELRARLDRLWPSLGLPAGWVADRERQRAERMLDKLAEYERESRAEGRTLSAVEQAVDVVVGRARVRGRVDRLEVDALGRAVVVDLKTGKTPPKDADLARTAQLGVYQVAAEHGGFAGPDGTGPRVTGGAALVQLGGSQKSVKVQRQPPPADDEEPGWAAELLARAADGMAAAEFEAVVGKHCGYCPVVTSCPAHDAGRSVCADGTADEGGPA</sequence>
<evidence type="ECO:0000256" key="11">
    <source>
        <dbReference type="ARBA" id="ARBA00023235"/>
    </source>
</evidence>
<evidence type="ECO:0000256" key="14">
    <source>
        <dbReference type="ARBA" id="ARBA00048988"/>
    </source>
</evidence>
<evidence type="ECO:0000256" key="6">
    <source>
        <dbReference type="ARBA" id="ARBA00022806"/>
    </source>
</evidence>
<keyword evidence="11" id="KW-0413">Isomerase</keyword>
<evidence type="ECO:0000256" key="3">
    <source>
        <dbReference type="ARBA" id="ARBA00022741"/>
    </source>
</evidence>
<feature type="domain" description="UvrD-like helicase C-terminal" evidence="17">
    <location>
        <begin position="360"/>
        <end position="685"/>
    </location>
</feature>
<reference evidence="18 19" key="1">
    <citation type="submission" date="2024-09" db="EMBL/GenBank/DDBJ databases">
        <authorList>
            <person name="Sun Q."/>
            <person name="Mori K."/>
        </authorList>
    </citation>
    <scope>NUCLEOTIDE SEQUENCE [LARGE SCALE GENOMIC DNA]</scope>
    <source>
        <strain evidence="18 19">TISTR 1856</strain>
    </source>
</reference>
<dbReference type="InterPro" id="IPR013986">
    <property type="entry name" value="DExx_box_DNA_helicase_dom_sf"/>
</dbReference>
<evidence type="ECO:0000256" key="7">
    <source>
        <dbReference type="ARBA" id="ARBA00022839"/>
    </source>
</evidence>
<evidence type="ECO:0000313" key="19">
    <source>
        <dbReference type="Proteomes" id="UP001589748"/>
    </source>
</evidence>
<dbReference type="InterPro" id="IPR014017">
    <property type="entry name" value="DNA_helicase_UvrD-like_C"/>
</dbReference>
<feature type="domain" description="UvrD-like helicase ATP-binding" evidence="16">
    <location>
        <begin position="27"/>
        <end position="348"/>
    </location>
</feature>
<dbReference type="InterPro" id="IPR000212">
    <property type="entry name" value="DNA_helicase_UvrD/REP"/>
</dbReference>
<comment type="catalytic activity">
    <reaction evidence="12">
        <text>Couples ATP hydrolysis with the unwinding of duplex DNA by translocating in the 3'-5' direction.</text>
        <dbReference type="EC" id="5.6.2.4"/>
    </reaction>
</comment>
<dbReference type="InterPro" id="IPR027417">
    <property type="entry name" value="P-loop_NTPase"/>
</dbReference>
<protein>
    <recommendedName>
        <fullName evidence="13">DNA 3'-5' helicase</fullName>
        <ecNumber evidence="13">5.6.2.4</ecNumber>
    </recommendedName>
</protein>
<evidence type="ECO:0000256" key="8">
    <source>
        <dbReference type="ARBA" id="ARBA00022840"/>
    </source>
</evidence>
<keyword evidence="10" id="KW-0234">DNA repair</keyword>
<comment type="similarity">
    <text evidence="1">Belongs to the helicase family. UvrD subfamily.</text>
</comment>